<keyword evidence="2" id="KW-0732">Signal</keyword>
<evidence type="ECO:0000256" key="6">
    <source>
        <dbReference type="ARBA" id="ARBA00023180"/>
    </source>
</evidence>
<evidence type="ECO:0000256" key="7">
    <source>
        <dbReference type="ARBA" id="ARBA00023769"/>
    </source>
</evidence>
<dbReference type="EMBL" id="JASPKZ010007262">
    <property type="protein sequence ID" value="KAJ9585537.1"/>
    <property type="molecule type" value="Genomic_DNA"/>
</dbReference>
<dbReference type="PROSITE" id="PS00018">
    <property type="entry name" value="EF_HAND_1"/>
    <property type="match status" value="2"/>
</dbReference>
<keyword evidence="4" id="KW-0106">Calcium</keyword>
<evidence type="ECO:0000313" key="13">
    <source>
        <dbReference type="EMBL" id="KAJ9585537.1"/>
    </source>
</evidence>
<dbReference type="InterPro" id="IPR002048">
    <property type="entry name" value="EF_hand_dom"/>
</dbReference>
<accession>A0AAD8ED83</accession>
<keyword evidence="11" id="KW-1133">Transmembrane helix</keyword>
<evidence type="ECO:0000256" key="2">
    <source>
        <dbReference type="ARBA" id="ARBA00022729"/>
    </source>
</evidence>
<dbReference type="AlphaFoldDB" id="A0AAD8ED83"/>
<dbReference type="InterPro" id="IPR018247">
    <property type="entry name" value="EF_Hand_1_Ca_BS"/>
</dbReference>
<reference evidence="13" key="1">
    <citation type="journal article" date="2023" name="IScience">
        <title>Live-bearing cockroach genome reveals convergent evolutionary mechanisms linked to viviparity in insects and beyond.</title>
        <authorList>
            <person name="Fouks B."/>
            <person name="Harrison M.C."/>
            <person name="Mikhailova A.A."/>
            <person name="Marchal E."/>
            <person name="English S."/>
            <person name="Carruthers M."/>
            <person name="Jennings E.C."/>
            <person name="Chiamaka E.L."/>
            <person name="Frigard R.A."/>
            <person name="Pippel M."/>
            <person name="Attardo G.M."/>
            <person name="Benoit J.B."/>
            <person name="Bornberg-Bauer E."/>
            <person name="Tobe S.S."/>
        </authorList>
    </citation>
    <scope>NUCLEOTIDE SEQUENCE</scope>
    <source>
        <strain evidence="13">Stay&amp;Tobe</strain>
    </source>
</reference>
<comment type="subcellular location">
    <subcellularLocation>
        <location evidence="7">Golgi apparatus lumen</location>
    </subcellularLocation>
</comment>
<dbReference type="PANTHER" id="PTHR10827:SF98">
    <property type="entry name" value="45 KDA CALCIUM-BINDING PROTEIN"/>
    <property type="match status" value="1"/>
</dbReference>
<comment type="caution">
    <text evidence="13">The sequence shown here is derived from an EMBL/GenBank/DDBJ whole genome shotgun (WGS) entry which is preliminary data.</text>
</comment>
<feature type="region of interest" description="Disordered" evidence="10">
    <location>
        <begin position="255"/>
        <end position="275"/>
    </location>
</feature>
<evidence type="ECO:0000256" key="11">
    <source>
        <dbReference type="SAM" id="Phobius"/>
    </source>
</evidence>
<dbReference type="Proteomes" id="UP001233999">
    <property type="component" value="Unassembled WGS sequence"/>
</dbReference>
<dbReference type="GO" id="GO:0017156">
    <property type="term" value="P:calcium-ion regulated exocytosis"/>
    <property type="evidence" value="ECO:0007669"/>
    <property type="project" value="TreeGrafter"/>
</dbReference>
<evidence type="ECO:0000256" key="9">
    <source>
        <dbReference type="ARBA" id="ARBA00031511"/>
    </source>
</evidence>
<organism evidence="13 14">
    <name type="scientific">Diploptera punctata</name>
    <name type="common">Pacific beetle cockroach</name>
    <dbReference type="NCBI Taxonomy" id="6984"/>
    <lineage>
        <taxon>Eukaryota</taxon>
        <taxon>Metazoa</taxon>
        <taxon>Ecdysozoa</taxon>
        <taxon>Arthropoda</taxon>
        <taxon>Hexapoda</taxon>
        <taxon>Insecta</taxon>
        <taxon>Pterygota</taxon>
        <taxon>Neoptera</taxon>
        <taxon>Polyneoptera</taxon>
        <taxon>Dictyoptera</taxon>
        <taxon>Blattodea</taxon>
        <taxon>Blaberoidea</taxon>
        <taxon>Blaberidae</taxon>
        <taxon>Diplopterinae</taxon>
        <taxon>Diploptera</taxon>
    </lineage>
</organism>
<keyword evidence="6" id="KW-0325">Glycoprotein</keyword>
<dbReference type="PANTHER" id="PTHR10827">
    <property type="entry name" value="RETICULOCALBIN"/>
    <property type="match status" value="1"/>
</dbReference>
<gene>
    <name evidence="13" type="ORF">L9F63_002654</name>
</gene>
<keyword evidence="14" id="KW-1185">Reference proteome</keyword>
<dbReference type="Gene3D" id="1.10.238.10">
    <property type="entry name" value="EF-hand"/>
    <property type="match status" value="2"/>
</dbReference>
<dbReference type="GO" id="GO:0005509">
    <property type="term" value="F:calcium ion binding"/>
    <property type="evidence" value="ECO:0007669"/>
    <property type="project" value="InterPro"/>
</dbReference>
<keyword evidence="1" id="KW-0479">Metal-binding</keyword>
<keyword evidence="3" id="KW-0677">Repeat</keyword>
<evidence type="ECO:0000313" key="14">
    <source>
        <dbReference type="Proteomes" id="UP001233999"/>
    </source>
</evidence>
<dbReference type="InterPro" id="IPR011992">
    <property type="entry name" value="EF-hand-dom_pair"/>
</dbReference>
<feature type="domain" description="EF-hand" evidence="12">
    <location>
        <begin position="94"/>
        <end position="129"/>
    </location>
</feature>
<protein>
    <recommendedName>
        <fullName evidence="8">45 kDa calcium-binding protein</fullName>
    </recommendedName>
    <alternativeName>
        <fullName evidence="9">Stromal cell-derived factor 4</fullName>
    </alternativeName>
</protein>
<sequence>MFLCRRKTHLFRLVCCQRWSFAVPLLLYASLFAVTWMLSLPLKSHPHGISSIYSEKQLEKWPNHLEGVRLERDGEINTNFHKEVIVGDSPPFEDPKALLEGIFNKADVDKDKLLSLQELADWINWKIQEHINEALRENFGLFVAIDNNPRNGMISWDEYHTYFLQQKGFSKEYAESHDKKHKGLNRSMKEAIMRDRASWSEAARSDPDHLTLDEFLAFRHPESSHATILTLVDELFDKFEIEMDEILTEDEFSSLLTEGDGEKEGETLTQGEDERRKEFREVIDRNHDGKAERKELLMYIDPKNPRHAREEAETLLVLSDTDHDGNLSLREIFNKMDLFLGSKMVDTARSFHDEF</sequence>
<evidence type="ECO:0000256" key="8">
    <source>
        <dbReference type="ARBA" id="ARBA00023817"/>
    </source>
</evidence>
<reference evidence="13" key="2">
    <citation type="submission" date="2023-05" db="EMBL/GenBank/DDBJ databases">
        <authorList>
            <person name="Fouks B."/>
        </authorList>
    </citation>
    <scope>NUCLEOTIDE SEQUENCE</scope>
    <source>
        <strain evidence="13">Stay&amp;Tobe</strain>
        <tissue evidence="13">Testes</tissue>
    </source>
</reference>
<evidence type="ECO:0000256" key="5">
    <source>
        <dbReference type="ARBA" id="ARBA00023034"/>
    </source>
</evidence>
<proteinExistence type="predicted"/>
<feature type="transmembrane region" description="Helical" evidence="11">
    <location>
        <begin position="21"/>
        <end position="42"/>
    </location>
</feature>
<dbReference type="SUPFAM" id="SSF47473">
    <property type="entry name" value="EF-hand"/>
    <property type="match status" value="2"/>
</dbReference>
<keyword evidence="11" id="KW-0812">Transmembrane</keyword>
<dbReference type="GO" id="GO:0005783">
    <property type="term" value="C:endoplasmic reticulum"/>
    <property type="evidence" value="ECO:0007669"/>
    <property type="project" value="TreeGrafter"/>
</dbReference>
<dbReference type="InterPro" id="IPR027240">
    <property type="entry name" value="CAB45_EFh"/>
</dbReference>
<feature type="compositionally biased region" description="Basic and acidic residues" evidence="10">
    <location>
        <begin position="260"/>
        <end position="275"/>
    </location>
</feature>
<evidence type="ECO:0000256" key="10">
    <source>
        <dbReference type="SAM" id="MobiDB-lite"/>
    </source>
</evidence>
<name>A0AAD8ED83_DIPPU</name>
<keyword evidence="11" id="KW-0472">Membrane</keyword>
<keyword evidence="5" id="KW-0333">Golgi apparatus</keyword>
<evidence type="ECO:0000256" key="4">
    <source>
        <dbReference type="ARBA" id="ARBA00022837"/>
    </source>
</evidence>
<evidence type="ECO:0000256" key="3">
    <source>
        <dbReference type="ARBA" id="ARBA00022737"/>
    </source>
</evidence>
<dbReference type="GO" id="GO:0005796">
    <property type="term" value="C:Golgi lumen"/>
    <property type="evidence" value="ECO:0007669"/>
    <property type="project" value="UniProtKB-SubCell"/>
</dbReference>
<evidence type="ECO:0000259" key="12">
    <source>
        <dbReference type="PROSITE" id="PS50222"/>
    </source>
</evidence>
<dbReference type="CDD" id="cd16225">
    <property type="entry name" value="EFh_CREC_cab45"/>
    <property type="match status" value="1"/>
</dbReference>
<dbReference type="PROSITE" id="PS50222">
    <property type="entry name" value="EF_HAND_2"/>
    <property type="match status" value="1"/>
</dbReference>
<evidence type="ECO:0000256" key="1">
    <source>
        <dbReference type="ARBA" id="ARBA00022723"/>
    </source>
</evidence>